<dbReference type="AlphaFoldDB" id="X0UGU9"/>
<feature type="non-terminal residue" evidence="7">
    <location>
        <position position="1"/>
    </location>
</feature>
<dbReference type="EMBL" id="BARS01017823">
    <property type="protein sequence ID" value="GAF87755.1"/>
    <property type="molecule type" value="Genomic_DNA"/>
</dbReference>
<evidence type="ECO:0000256" key="4">
    <source>
        <dbReference type="ARBA" id="ARBA00022840"/>
    </source>
</evidence>
<dbReference type="CDD" id="cd14014">
    <property type="entry name" value="STKc_PknB_like"/>
    <property type="match status" value="1"/>
</dbReference>
<keyword evidence="3" id="KW-0418">Kinase</keyword>
<evidence type="ECO:0000313" key="7">
    <source>
        <dbReference type="EMBL" id="GAF87755.1"/>
    </source>
</evidence>
<dbReference type="SUPFAM" id="SSF56112">
    <property type="entry name" value="Protein kinase-like (PK-like)"/>
    <property type="match status" value="1"/>
</dbReference>
<dbReference type="PANTHER" id="PTHR43289:SF30">
    <property type="entry name" value="NON-SPECIFIC SERINE_THREONINE PROTEIN KINASE"/>
    <property type="match status" value="1"/>
</dbReference>
<reference evidence="7" key="1">
    <citation type="journal article" date="2014" name="Front. Microbiol.">
        <title>High frequency of phylogenetically diverse reductive dehalogenase-homologous genes in deep subseafloor sedimentary metagenomes.</title>
        <authorList>
            <person name="Kawai M."/>
            <person name="Futagami T."/>
            <person name="Toyoda A."/>
            <person name="Takaki Y."/>
            <person name="Nishi S."/>
            <person name="Hori S."/>
            <person name="Arai W."/>
            <person name="Tsubouchi T."/>
            <person name="Morono Y."/>
            <person name="Uchiyama I."/>
            <person name="Ito T."/>
            <person name="Fujiyama A."/>
            <person name="Inagaki F."/>
            <person name="Takami H."/>
        </authorList>
    </citation>
    <scope>NUCLEOTIDE SEQUENCE</scope>
    <source>
        <strain evidence="7">Expedition CK06-06</strain>
    </source>
</reference>
<evidence type="ECO:0000256" key="1">
    <source>
        <dbReference type="ARBA" id="ARBA00022679"/>
    </source>
</evidence>
<feature type="domain" description="Protein kinase" evidence="6">
    <location>
        <begin position="1"/>
        <end position="212"/>
    </location>
</feature>
<accession>X0UGU9</accession>
<protein>
    <recommendedName>
        <fullName evidence="6">Protein kinase domain-containing protein</fullName>
    </recommendedName>
</protein>
<dbReference type="InterPro" id="IPR000719">
    <property type="entry name" value="Prot_kinase_dom"/>
</dbReference>
<dbReference type="PANTHER" id="PTHR43289">
    <property type="entry name" value="MITOGEN-ACTIVATED PROTEIN KINASE KINASE KINASE 20-RELATED"/>
    <property type="match status" value="1"/>
</dbReference>
<evidence type="ECO:0000256" key="3">
    <source>
        <dbReference type="ARBA" id="ARBA00022777"/>
    </source>
</evidence>
<proteinExistence type="predicted"/>
<feature type="non-terminal residue" evidence="7">
    <location>
        <position position="277"/>
    </location>
</feature>
<dbReference type="InterPro" id="IPR011009">
    <property type="entry name" value="Kinase-like_dom_sf"/>
</dbReference>
<dbReference type="PROSITE" id="PS50011">
    <property type="entry name" value="PROTEIN_KINASE_DOM"/>
    <property type="match status" value="1"/>
</dbReference>
<evidence type="ECO:0000259" key="6">
    <source>
        <dbReference type="PROSITE" id="PS50011"/>
    </source>
</evidence>
<comment type="caution">
    <text evidence="7">The sequence shown here is derived from an EMBL/GenBank/DDBJ whole genome shotgun (WGS) entry which is preliminary data.</text>
</comment>
<name>X0UGU9_9ZZZZ</name>
<keyword evidence="4" id="KW-0067">ATP-binding</keyword>
<dbReference type="GO" id="GO:0005524">
    <property type="term" value="F:ATP binding"/>
    <property type="evidence" value="ECO:0007669"/>
    <property type="project" value="UniProtKB-KW"/>
</dbReference>
<dbReference type="Gene3D" id="1.10.510.10">
    <property type="entry name" value="Transferase(Phosphotransferase) domain 1"/>
    <property type="match status" value="1"/>
</dbReference>
<feature type="compositionally biased region" description="Basic and acidic residues" evidence="5">
    <location>
        <begin position="222"/>
        <end position="232"/>
    </location>
</feature>
<organism evidence="7">
    <name type="scientific">marine sediment metagenome</name>
    <dbReference type="NCBI Taxonomy" id="412755"/>
    <lineage>
        <taxon>unclassified sequences</taxon>
        <taxon>metagenomes</taxon>
        <taxon>ecological metagenomes</taxon>
    </lineage>
</organism>
<dbReference type="GO" id="GO:0004674">
    <property type="term" value="F:protein serine/threonine kinase activity"/>
    <property type="evidence" value="ECO:0007669"/>
    <property type="project" value="TreeGrafter"/>
</dbReference>
<evidence type="ECO:0000256" key="5">
    <source>
        <dbReference type="SAM" id="MobiDB-lite"/>
    </source>
</evidence>
<gene>
    <name evidence="7" type="ORF">S01H1_29095</name>
</gene>
<keyword evidence="2" id="KW-0547">Nucleotide-binding</keyword>
<dbReference type="Pfam" id="PF00069">
    <property type="entry name" value="Pkinase"/>
    <property type="match status" value="1"/>
</dbReference>
<sequence>QHPNIVRFYGLEQDDYLAFMLMDFVEGTTLRRDIYRAQGPFEEGRILEIMRPICAALGYAHNLGIVHCDAKPGNIMIEANGRVLVTDFGIARMTDAATATMIGAGTPAYMAPEQARGEDPTPRTDIYALGVVLYEMLTGGERPFTGELAETTGSTSEKVRWEQMHLNPPSPRKWNPGITPETETLVLRCLAKQPDERYGDVITLLNALETALGHAAGAEKAPAVDRGVEAGKPEAPVQAESISEVMTSLEPDPGAAPAEIRVKEPSRVGVKAGTPST</sequence>
<keyword evidence="1" id="KW-0808">Transferase</keyword>
<evidence type="ECO:0000256" key="2">
    <source>
        <dbReference type="ARBA" id="ARBA00022741"/>
    </source>
</evidence>
<feature type="region of interest" description="Disordered" evidence="5">
    <location>
        <begin position="218"/>
        <end position="277"/>
    </location>
</feature>